<dbReference type="AlphaFoldDB" id="A0A845E7D5"/>
<protein>
    <recommendedName>
        <fullName evidence="4">DUF5132 domain-containing protein</fullName>
    </recommendedName>
</protein>
<evidence type="ECO:0000313" key="2">
    <source>
        <dbReference type="EMBL" id="MYL21594.1"/>
    </source>
</evidence>
<proteinExistence type="predicted"/>
<reference evidence="2 3" key="1">
    <citation type="submission" date="2019-11" db="EMBL/GenBank/DDBJ databases">
        <title>Genome sequences of 17 halophilic strains isolated from different environments.</title>
        <authorList>
            <person name="Furrow R.E."/>
        </authorList>
    </citation>
    <scope>NUCLEOTIDE SEQUENCE [LARGE SCALE GENOMIC DNA]</scope>
    <source>
        <strain evidence="2 3">22511_23_Filter</strain>
    </source>
</reference>
<evidence type="ECO:0000256" key="1">
    <source>
        <dbReference type="SAM" id="Phobius"/>
    </source>
</evidence>
<evidence type="ECO:0008006" key="4">
    <source>
        <dbReference type="Google" id="ProtNLM"/>
    </source>
</evidence>
<organism evidence="2 3">
    <name type="scientific">Halobacillus litoralis</name>
    <dbReference type="NCBI Taxonomy" id="45668"/>
    <lineage>
        <taxon>Bacteria</taxon>
        <taxon>Bacillati</taxon>
        <taxon>Bacillota</taxon>
        <taxon>Bacilli</taxon>
        <taxon>Bacillales</taxon>
        <taxon>Bacillaceae</taxon>
        <taxon>Halobacillus</taxon>
    </lineage>
</organism>
<keyword evidence="1" id="KW-0472">Membrane</keyword>
<dbReference type="Proteomes" id="UP000460949">
    <property type="component" value="Unassembled WGS sequence"/>
</dbReference>
<feature type="transmembrane region" description="Helical" evidence="1">
    <location>
        <begin position="6"/>
        <end position="26"/>
    </location>
</feature>
<dbReference type="OrthoDB" id="2619200at2"/>
<dbReference type="EMBL" id="WMET01000005">
    <property type="protein sequence ID" value="MYL21594.1"/>
    <property type="molecule type" value="Genomic_DNA"/>
</dbReference>
<dbReference type="RefSeq" id="WP_160839425.1">
    <property type="nucleotide sequence ID" value="NZ_JAIVAK010000003.1"/>
</dbReference>
<sequence>MFLRFIQTAAVGSVVFIAGSAVFPVIKRTLRPIMREVSHDMKFLLVSSGERMQDMVDEVKYERMKKAMDKMDTIECEVYED</sequence>
<comment type="caution">
    <text evidence="2">The sequence shown here is derived from an EMBL/GenBank/DDBJ whole genome shotgun (WGS) entry which is preliminary data.</text>
</comment>
<evidence type="ECO:0000313" key="3">
    <source>
        <dbReference type="Proteomes" id="UP000460949"/>
    </source>
</evidence>
<gene>
    <name evidence="2" type="ORF">GLW04_16945</name>
</gene>
<name>A0A845E7D5_9BACI</name>
<keyword evidence="1" id="KW-1133">Transmembrane helix</keyword>
<accession>A0A845E7D5</accession>
<keyword evidence="1" id="KW-0812">Transmembrane</keyword>